<keyword evidence="1" id="KW-1133">Transmembrane helix</keyword>
<reference evidence="2 3" key="1">
    <citation type="submission" date="2024-02" db="EMBL/GenBank/DDBJ databases">
        <authorList>
            <person name="Chen Y."/>
            <person name="Shah S."/>
            <person name="Dougan E. K."/>
            <person name="Thang M."/>
            <person name="Chan C."/>
        </authorList>
    </citation>
    <scope>NUCLEOTIDE SEQUENCE [LARGE SCALE GENOMIC DNA]</scope>
</reference>
<name>A0ABP0LZD4_9DINO</name>
<sequence>MPPRGVILPKWVATEFAHFCCRYLISGYHDTLILTNLGALTWEACLPLAFLYSDQDTSKRAGLVFLSAVGNFYAAATTRFNDSGFTSGLSFLLPPFFCYNFLLIYVLGPPTMILGGVICGRAIVLTQGLGPAVIGGTGLVVVGWFFRDVHEWMPFLGWMGGAGSSEGFDSSFLRAGLYPATFAVAFVLAELTASLFSHWLLQSCGIACVIMVFAYQAKVRLVCFP</sequence>
<organism evidence="2 3">
    <name type="scientific">Durusdinium trenchii</name>
    <dbReference type="NCBI Taxonomy" id="1381693"/>
    <lineage>
        <taxon>Eukaryota</taxon>
        <taxon>Sar</taxon>
        <taxon>Alveolata</taxon>
        <taxon>Dinophyceae</taxon>
        <taxon>Suessiales</taxon>
        <taxon>Symbiodiniaceae</taxon>
        <taxon>Durusdinium</taxon>
    </lineage>
</organism>
<feature type="transmembrane region" description="Helical" evidence="1">
    <location>
        <begin position="172"/>
        <end position="192"/>
    </location>
</feature>
<feature type="transmembrane region" description="Helical" evidence="1">
    <location>
        <begin position="92"/>
        <end position="115"/>
    </location>
</feature>
<dbReference type="Proteomes" id="UP001642484">
    <property type="component" value="Unassembled WGS sequence"/>
</dbReference>
<evidence type="ECO:0000313" key="2">
    <source>
        <dbReference type="EMBL" id="CAK9043314.1"/>
    </source>
</evidence>
<keyword evidence="1" id="KW-0472">Membrane</keyword>
<dbReference type="EMBL" id="CAXAMN010014446">
    <property type="protein sequence ID" value="CAK9043314.1"/>
    <property type="molecule type" value="Genomic_DNA"/>
</dbReference>
<feature type="transmembrane region" description="Helical" evidence="1">
    <location>
        <begin position="63"/>
        <end position="80"/>
    </location>
</feature>
<proteinExistence type="predicted"/>
<evidence type="ECO:0000313" key="3">
    <source>
        <dbReference type="Proteomes" id="UP001642484"/>
    </source>
</evidence>
<accession>A0ABP0LZD4</accession>
<feature type="transmembrane region" description="Helical" evidence="1">
    <location>
        <begin position="199"/>
        <end position="217"/>
    </location>
</feature>
<keyword evidence="3" id="KW-1185">Reference proteome</keyword>
<feature type="transmembrane region" description="Helical" evidence="1">
    <location>
        <begin position="122"/>
        <end position="146"/>
    </location>
</feature>
<dbReference type="GO" id="GO:0016301">
    <property type="term" value="F:kinase activity"/>
    <property type="evidence" value="ECO:0007669"/>
    <property type="project" value="UniProtKB-KW"/>
</dbReference>
<gene>
    <name evidence="2" type="ORF">CCMP2556_LOCUS22938</name>
</gene>
<comment type="caution">
    <text evidence="2">The sequence shown here is derived from an EMBL/GenBank/DDBJ whole genome shotgun (WGS) entry which is preliminary data.</text>
</comment>
<keyword evidence="1" id="KW-0812">Transmembrane</keyword>
<protein>
    <submittedName>
        <fullName evidence="2">Uncharacterized protein</fullName>
    </submittedName>
</protein>
<evidence type="ECO:0000256" key="1">
    <source>
        <dbReference type="SAM" id="Phobius"/>
    </source>
</evidence>